<dbReference type="SUPFAM" id="SSF49879">
    <property type="entry name" value="SMAD/FHA domain"/>
    <property type="match status" value="1"/>
</dbReference>
<reference evidence="3 4" key="1">
    <citation type="submission" date="2017-01" db="EMBL/GenBank/DDBJ databases">
        <title>Draft sequence of Acidihalobacter ferrooxidans strain DSM 14175 (strain V8).</title>
        <authorList>
            <person name="Khaleque H.N."/>
            <person name="Ramsay J.P."/>
            <person name="Murphy R.J.T."/>
            <person name="Kaksonen A.H."/>
            <person name="Boxall N.J."/>
            <person name="Watkin E.L.J."/>
        </authorList>
    </citation>
    <scope>NUCLEOTIDE SEQUENCE [LARGE SCALE GENOMIC DNA]</scope>
    <source>
        <strain evidence="3 4">V8</strain>
    </source>
</reference>
<evidence type="ECO:0000256" key="1">
    <source>
        <dbReference type="SAM" id="MobiDB-lite"/>
    </source>
</evidence>
<dbReference type="Pfam" id="PF00498">
    <property type="entry name" value="FHA"/>
    <property type="match status" value="1"/>
</dbReference>
<keyword evidence="4" id="KW-1185">Reference proteome</keyword>
<dbReference type="OrthoDB" id="5366177at2"/>
<evidence type="ECO:0000313" key="3">
    <source>
        <dbReference type="EMBL" id="APZ43698.1"/>
    </source>
</evidence>
<feature type="region of interest" description="Disordered" evidence="1">
    <location>
        <begin position="55"/>
        <end position="74"/>
    </location>
</feature>
<dbReference type="Proteomes" id="UP000243807">
    <property type="component" value="Chromosome"/>
</dbReference>
<dbReference type="STRING" id="1765967.BW247_11850"/>
<dbReference type="InterPro" id="IPR000253">
    <property type="entry name" value="FHA_dom"/>
</dbReference>
<proteinExistence type="predicted"/>
<protein>
    <recommendedName>
        <fullName evidence="2">FHA domain-containing protein</fullName>
    </recommendedName>
</protein>
<feature type="compositionally biased region" description="Basic and acidic residues" evidence="1">
    <location>
        <begin position="55"/>
        <end position="64"/>
    </location>
</feature>
<dbReference type="CDD" id="cd00060">
    <property type="entry name" value="FHA"/>
    <property type="match status" value="1"/>
</dbReference>
<feature type="domain" description="FHA" evidence="2">
    <location>
        <begin position="44"/>
        <end position="121"/>
    </location>
</feature>
<dbReference type="KEGG" id="afy:BW247_11850"/>
<dbReference type="SMART" id="SM00240">
    <property type="entry name" value="FHA"/>
    <property type="match status" value="1"/>
</dbReference>
<dbReference type="Gene3D" id="2.60.200.20">
    <property type="match status" value="1"/>
</dbReference>
<dbReference type="InterPro" id="IPR008984">
    <property type="entry name" value="SMAD_FHA_dom_sf"/>
</dbReference>
<evidence type="ECO:0000313" key="4">
    <source>
        <dbReference type="Proteomes" id="UP000243807"/>
    </source>
</evidence>
<sequence length="157" mass="17882">MDKAQFLKALTPIAVLQPLTPEASDSIPLCYVRHTLVPIYEFPFRIGRESRVRVDERTGKPLRTERHKRRDSEPNNDLYLLDKGEFLNISRAHLQIVRFGGQFKVIDRDSACGCLINGRHFGGRDKGGERLIEDGDELGIGNANSPYRFRFVVLESV</sequence>
<name>A0A1P8UIN7_9GAMM</name>
<dbReference type="AlphaFoldDB" id="A0A1P8UIN7"/>
<dbReference type="EMBL" id="CP019434">
    <property type="protein sequence ID" value="APZ43698.1"/>
    <property type="molecule type" value="Genomic_DNA"/>
</dbReference>
<evidence type="ECO:0000259" key="2">
    <source>
        <dbReference type="PROSITE" id="PS50006"/>
    </source>
</evidence>
<dbReference type="RefSeq" id="WP_076837334.1">
    <property type="nucleotide sequence ID" value="NZ_CP019434.1"/>
</dbReference>
<dbReference type="PROSITE" id="PS50006">
    <property type="entry name" value="FHA_DOMAIN"/>
    <property type="match status" value="1"/>
</dbReference>
<organism evidence="3 4">
    <name type="scientific">Acidihalobacter ferrooxydans</name>
    <dbReference type="NCBI Taxonomy" id="1765967"/>
    <lineage>
        <taxon>Bacteria</taxon>
        <taxon>Pseudomonadati</taxon>
        <taxon>Pseudomonadota</taxon>
        <taxon>Gammaproteobacteria</taxon>
        <taxon>Chromatiales</taxon>
        <taxon>Ectothiorhodospiraceae</taxon>
        <taxon>Acidihalobacter</taxon>
    </lineage>
</organism>
<accession>A0A1P8UIN7</accession>
<gene>
    <name evidence="3" type="ORF">BW247_11850</name>
</gene>